<proteinExistence type="predicted"/>
<evidence type="ECO:0000259" key="1">
    <source>
        <dbReference type="PROSITE" id="PS50943"/>
    </source>
</evidence>
<reference evidence="3" key="1">
    <citation type="submission" date="2018-06" db="EMBL/GenBank/DDBJ databases">
        <title>Description of Blautia argi sp. nov., a new anaerobic isolated from dog feces.</title>
        <authorList>
            <person name="Chang Y.-H."/>
            <person name="Paek J."/>
            <person name="Shin Y."/>
        </authorList>
    </citation>
    <scope>NUCLEOTIDE SEQUENCE [LARGE SCALE GENOMIC DNA]</scope>
    <source>
        <strain evidence="3">KCTC 15426</strain>
    </source>
</reference>
<gene>
    <name evidence="2" type="ORF">DQQ01_12715</name>
</gene>
<dbReference type="CDD" id="cd00093">
    <property type="entry name" value="HTH_XRE"/>
    <property type="match status" value="1"/>
</dbReference>
<dbReference type="InterPro" id="IPR010982">
    <property type="entry name" value="Lambda_DNA-bd_dom_sf"/>
</dbReference>
<dbReference type="SUPFAM" id="SSF47413">
    <property type="entry name" value="lambda repressor-like DNA-binding domains"/>
    <property type="match status" value="1"/>
</dbReference>
<dbReference type="RefSeq" id="WP_111920347.1">
    <property type="nucleotide sequence ID" value="NZ_CP030280.1"/>
</dbReference>
<evidence type="ECO:0000313" key="3">
    <source>
        <dbReference type="Proteomes" id="UP000250003"/>
    </source>
</evidence>
<organism evidence="2 3">
    <name type="scientific">Blautia argi</name>
    <dbReference type="NCBI Taxonomy" id="1912897"/>
    <lineage>
        <taxon>Bacteria</taxon>
        <taxon>Bacillati</taxon>
        <taxon>Bacillota</taxon>
        <taxon>Clostridia</taxon>
        <taxon>Lachnospirales</taxon>
        <taxon>Lachnospiraceae</taxon>
        <taxon>Blautia</taxon>
    </lineage>
</organism>
<dbReference type="SMART" id="SM00530">
    <property type="entry name" value="HTH_XRE"/>
    <property type="match status" value="1"/>
</dbReference>
<dbReference type="Proteomes" id="UP000250003">
    <property type="component" value="Chromosome"/>
</dbReference>
<dbReference type="EMBL" id="CP030280">
    <property type="protein sequence ID" value="AWY98861.1"/>
    <property type="molecule type" value="Genomic_DNA"/>
</dbReference>
<evidence type="ECO:0000313" key="2">
    <source>
        <dbReference type="EMBL" id="AWY98861.1"/>
    </source>
</evidence>
<dbReference type="PROSITE" id="PS50943">
    <property type="entry name" value="HTH_CROC1"/>
    <property type="match status" value="1"/>
</dbReference>
<protein>
    <submittedName>
        <fullName evidence="2">XRE family transcriptional regulator</fullName>
    </submittedName>
</protein>
<keyword evidence="3" id="KW-1185">Reference proteome</keyword>
<feature type="domain" description="HTH cro/C1-type" evidence="1">
    <location>
        <begin position="6"/>
        <end position="58"/>
    </location>
</feature>
<dbReference type="Pfam" id="PF01381">
    <property type="entry name" value="HTH_3"/>
    <property type="match status" value="1"/>
</dbReference>
<dbReference type="InterPro" id="IPR001387">
    <property type="entry name" value="Cro/C1-type_HTH"/>
</dbReference>
<dbReference type="KEGG" id="blau:DQQ01_12715"/>
<dbReference type="Gene3D" id="1.10.260.40">
    <property type="entry name" value="lambda repressor-like DNA-binding domains"/>
    <property type="match status" value="1"/>
</dbReference>
<name>A0A2Z4UCW0_9FIRM</name>
<sequence length="60" mass="6809">MILKKIEKIAKDNNISIGTLEKKLGFGNATIRSWDKCSPSVEKLKKVADYFGVSIEYFLE</sequence>
<dbReference type="GO" id="GO:0003677">
    <property type="term" value="F:DNA binding"/>
    <property type="evidence" value="ECO:0007669"/>
    <property type="project" value="InterPro"/>
</dbReference>
<dbReference type="AlphaFoldDB" id="A0A2Z4UCW0"/>
<accession>A0A2Z4UCW0</accession>
<dbReference type="OrthoDB" id="1653613at2"/>